<name>K3WG80_GLOUD</name>
<feature type="compositionally biased region" description="Basic and acidic residues" evidence="7">
    <location>
        <begin position="1"/>
        <end position="21"/>
    </location>
</feature>
<organism evidence="10 11">
    <name type="scientific">Globisporangium ultimum (strain ATCC 200006 / CBS 805.95 / DAOM BR144)</name>
    <name type="common">Pythium ultimum</name>
    <dbReference type="NCBI Taxonomy" id="431595"/>
    <lineage>
        <taxon>Eukaryota</taxon>
        <taxon>Sar</taxon>
        <taxon>Stramenopiles</taxon>
        <taxon>Oomycota</taxon>
        <taxon>Peronosporomycetes</taxon>
        <taxon>Pythiales</taxon>
        <taxon>Pythiaceae</taxon>
        <taxon>Globisporangium</taxon>
    </lineage>
</organism>
<feature type="region of interest" description="Disordered" evidence="7">
    <location>
        <begin position="1528"/>
        <end position="1559"/>
    </location>
</feature>
<proteinExistence type="predicted"/>
<dbReference type="Gene3D" id="3.30.870.10">
    <property type="entry name" value="Endonuclease Chain A"/>
    <property type="match status" value="2"/>
</dbReference>
<accession>K3WG80</accession>
<dbReference type="SUPFAM" id="SSF56024">
    <property type="entry name" value="Phospholipase D/nuclease"/>
    <property type="match status" value="2"/>
</dbReference>
<dbReference type="CDD" id="cd09138">
    <property type="entry name" value="PLDc_vPLD1_2_yPLD_like_1"/>
    <property type="match status" value="1"/>
</dbReference>
<feature type="transmembrane region" description="Helical" evidence="8">
    <location>
        <begin position="297"/>
        <end position="320"/>
    </location>
</feature>
<dbReference type="EMBL" id="GL376567">
    <property type="status" value="NOT_ANNOTATED_CDS"/>
    <property type="molecule type" value="Genomic_DNA"/>
</dbReference>
<keyword evidence="11" id="KW-1185">Reference proteome</keyword>
<dbReference type="STRING" id="431595.K3WG80"/>
<dbReference type="Pfam" id="PF00614">
    <property type="entry name" value="PLDc"/>
    <property type="match status" value="2"/>
</dbReference>
<evidence type="ECO:0000313" key="11">
    <source>
        <dbReference type="Proteomes" id="UP000019132"/>
    </source>
</evidence>
<evidence type="ECO:0000256" key="3">
    <source>
        <dbReference type="ARBA" id="ARBA00022737"/>
    </source>
</evidence>
<dbReference type="SMART" id="SM00155">
    <property type="entry name" value="PLDc"/>
    <property type="match status" value="2"/>
</dbReference>
<evidence type="ECO:0000259" key="9">
    <source>
        <dbReference type="PROSITE" id="PS50035"/>
    </source>
</evidence>
<feature type="domain" description="PLD phosphodiesterase" evidence="9">
    <location>
        <begin position="827"/>
        <end position="854"/>
    </location>
</feature>
<evidence type="ECO:0000256" key="7">
    <source>
        <dbReference type="SAM" id="MobiDB-lite"/>
    </source>
</evidence>
<keyword evidence="8" id="KW-0472">Membrane</keyword>
<dbReference type="VEuPathDB" id="FungiDB:PYU1_G003961"/>
<feature type="region of interest" description="Disordered" evidence="7">
    <location>
        <begin position="1"/>
        <end position="25"/>
    </location>
</feature>
<dbReference type="GO" id="GO:0005886">
    <property type="term" value="C:plasma membrane"/>
    <property type="evidence" value="ECO:0007669"/>
    <property type="project" value="TreeGrafter"/>
</dbReference>
<reference evidence="11" key="1">
    <citation type="journal article" date="2010" name="Genome Biol.">
        <title>Genome sequence of the necrotrophic plant pathogen Pythium ultimum reveals original pathogenicity mechanisms and effector repertoire.</title>
        <authorList>
            <person name="Levesque C.A."/>
            <person name="Brouwer H."/>
            <person name="Cano L."/>
            <person name="Hamilton J.P."/>
            <person name="Holt C."/>
            <person name="Huitema E."/>
            <person name="Raffaele S."/>
            <person name="Robideau G.P."/>
            <person name="Thines M."/>
            <person name="Win J."/>
            <person name="Zerillo M.M."/>
            <person name="Beakes G.W."/>
            <person name="Boore J.L."/>
            <person name="Busam D."/>
            <person name="Dumas B."/>
            <person name="Ferriera S."/>
            <person name="Fuerstenberg S.I."/>
            <person name="Gachon C.M."/>
            <person name="Gaulin E."/>
            <person name="Govers F."/>
            <person name="Grenville-Briggs L."/>
            <person name="Horner N."/>
            <person name="Hostetler J."/>
            <person name="Jiang R.H."/>
            <person name="Johnson J."/>
            <person name="Krajaejun T."/>
            <person name="Lin H."/>
            <person name="Meijer H.J."/>
            <person name="Moore B."/>
            <person name="Morris P."/>
            <person name="Phuntmart V."/>
            <person name="Puiu D."/>
            <person name="Shetty J."/>
            <person name="Stajich J.E."/>
            <person name="Tripathy S."/>
            <person name="Wawra S."/>
            <person name="van West P."/>
            <person name="Whitty B.R."/>
            <person name="Coutinho P.M."/>
            <person name="Henrissat B."/>
            <person name="Martin F."/>
            <person name="Thomas P.D."/>
            <person name="Tyler B.M."/>
            <person name="De Vries R.P."/>
            <person name="Kamoun S."/>
            <person name="Yandell M."/>
            <person name="Tisserat N."/>
            <person name="Buell C.R."/>
        </authorList>
    </citation>
    <scope>NUCLEOTIDE SEQUENCE</scope>
    <source>
        <strain evidence="11">DAOM:BR144</strain>
    </source>
</reference>
<dbReference type="eggNOG" id="KOG1329">
    <property type="taxonomic scope" value="Eukaryota"/>
</dbReference>
<dbReference type="EnsemblProtists" id="PYU1_T003971">
    <property type="protein sequence ID" value="PYU1_T003971"/>
    <property type="gene ID" value="PYU1_G003961"/>
</dbReference>
<feature type="transmembrane region" description="Helical" evidence="8">
    <location>
        <begin position="252"/>
        <end position="277"/>
    </location>
</feature>
<feature type="domain" description="PLD phosphodiesterase" evidence="9">
    <location>
        <begin position="1227"/>
        <end position="1254"/>
    </location>
</feature>
<dbReference type="PROSITE" id="PS50035">
    <property type="entry name" value="PLD"/>
    <property type="match status" value="2"/>
</dbReference>
<dbReference type="CDD" id="cd09141">
    <property type="entry name" value="PLDc_vPLD1_2_yPLD_like_2"/>
    <property type="match status" value="1"/>
</dbReference>
<dbReference type="InParanoid" id="K3WG80"/>
<dbReference type="Proteomes" id="UP000019132">
    <property type="component" value="Unassembled WGS sequence"/>
</dbReference>
<evidence type="ECO:0000256" key="1">
    <source>
        <dbReference type="ARBA" id="ARBA00000798"/>
    </source>
</evidence>
<reference evidence="11" key="2">
    <citation type="submission" date="2010-04" db="EMBL/GenBank/DDBJ databases">
        <authorList>
            <person name="Buell R."/>
            <person name="Hamilton J."/>
            <person name="Hostetler J."/>
        </authorList>
    </citation>
    <scope>NUCLEOTIDE SEQUENCE [LARGE SCALE GENOMIC DNA]</scope>
    <source>
        <strain evidence="11">DAOM:BR144</strain>
    </source>
</reference>
<dbReference type="FunFam" id="3.30.870.10:FF:000011">
    <property type="entry name" value="Phospholipase"/>
    <property type="match status" value="1"/>
</dbReference>
<dbReference type="HOGENOM" id="CLU_237954_0_0_1"/>
<keyword evidence="4" id="KW-0378">Hydrolase</keyword>
<evidence type="ECO:0000256" key="2">
    <source>
        <dbReference type="ARBA" id="ARBA00012027"/>
    </source>
</evidence>
<protein>
    <recommendedName>
        <fullName evidence="2">phospholipase D</fullName>
        <ecNumber evidence="2">3.1.4.4</ecNumber>
    </recommendedName>
</protein>
<dbReference type="GO" id="GO:0004630">
    <property type="term" value="F:phospholipase D activity"/>
    <property type="evidence" value="ECO:0007669"/>
    <property type="project" value="UniProtKB-EC"/>
</dbReference>
<feature type="transmembrane region" description="Helical" evidence="8">
    <location>
        <begin position="587"/>
        <end position="609"/>
    </location>
</feature>
<feature type="compositionally biased region" description="Polar residues" evidence="7">
    <location>
        <begin position="1528"/>
        <end position="1555"/>
    </location>
</feature>
<comment type="catalytic activity">
    <reaction evidence="1">
        <text>a 1,2-diacyl-sn-glycero-3-phosphocholine + H2O = a 1,2-diacyl-sn-glycero-3-phosphate + choline + H(+)</text>
        <dbReference type="Rhea" id="RHEA:14445"/>
        <dbReference type="ChEBI" id="CHEBI:15354"/>
        <dbReference type="ChEBI" id="CHEBI:15377"/>
        <dbReference type="ChEBI" id="CHEBI:15378"/>
        <dbReference type="ChEBI" id="CHEBI:57643"/>
        <dbReference type="ChEBI" id="CHEBI:58608"/>
        <dbReference type="EC" id="3.1.4.4"/>
    </reaction>
</comment>
<evidence type="ECO:0000313" key="10">
    <source>
        <dbReference type="EnsemblProtists" id="PYU1_T003971"/>
    </source>
</evidence>
<dbReference type="InterPro" id="IPR001736">
    <property type="entry name" value="PLipase_D/transphosphatidylase"/>
</dbReference>
<evidence type="ECO:0000256" key="8">
    <source>
        <dbReference type="SAM" id="Phobius"/>
    </source>
</evidence>
<dbReference type="InterPro" id="IPR015679">
    <property type="entry name" value="PLipase_D_fam"/>
</dbReference>
<evidence type="ECO:0000256" key="4">
    <source>
        <dbReference type="ARBA" id="ARBA00022801"/>
    </source>
</evidence>
<keyword evidence="3" id="KW-0677">Repeat</keyword>
<dbReference type="PANTHER" id="PTHR18896">
    <property type="entry name" value="PHOSPHOLIPASE D"/>
    <property type="match status" value="1"/>
</dbReference>
<keyword evidence="8" id="KW-1133">Transmembrane helix</keyword>
<evidence type="ECO:0000256" key="5">
    <source>
        <dbReference type="ARBA" id="ARBA00022963"/>
    </source>
</evidence>
<dbReference type="GO" id="GO:0009395">
    <property type="term" value="P:phospholipid catabolic process"/>
    <property type="evidence" value="ECO:0007669"/>
    <property type="project" value="TreeGrafter"/>
</dbReference>
<keyword evidence="8" id="KW-0812">Transmembrane</keyword>
<keyword evidence="5" id="KW-0442">Lipid degradation</keyword>
<dbReference type="PANTHER" id="PTHR18896:SF76">
    <property type="entry name" value="PHOSPHOLIPASE"/>
    <property type="match status" value="1"/>
</dbReference>
<dbReference type="EC" id="3.1.4.4" evidence="2"/>
<sequence length="1733" mass="196202">MRGLDDKSEFSGKSTPREHFHGGCGAVADDSYSGFQQSNGGTEYDFEEECVSSDVVDGDDDDVLNDGEMTIMNDDDDPLDDDEEEVMEHSISFQVSRATVTRTGLLPCCVFVGRVTWGTTDWEIYFGQKQLLRLHVNLYIHQMRYRHILMRGVHLPWTIWREKRAEKRVMDVHVVQQYIRTLLKDRDLRNSEPLLAFLEVSPSRAMSRYGPSLKEGYVHMRMNGPFQLPLYTCFNRTIETLYRHLYRTWMRISYVSAVVGFIFPLFLIILTNLPAFFSPQKELSNSGDSISTKLDTAGVFIGIFSLAFIVFLVAFIYKFFDHRLGVVRRWVVLKPSCFAAYRNRSDREPSEVFLFDKTFTATKGSYRQGVSWMPSGFVVGSKAGFIEIDTGHYYTRLTAFYALIVVCYGIMKLSNFAYDFQHVDFPLNNAVNVSSVPALSNWTTAAPGETEVDHYCGYFFTVPDDVSAYVRPEDDDSDAVVSQLRYPANDSYSTNANYFWQSSSMAYNLGVISNSAGPGSIISVAKKINPETDLFLETGMTYEVPKIGTLTIDGMEGATSLRFHPISHFCAIPIKVAPFNWATAGRYILLLLLGGIVAPVSGLVVNYIITYLGLWHAHVRRDHWYRCVRRLQKLKRQETEYRYHSFAPARVSNTSEVHQKNNFTSFTKQAVEAAMKSRNVSDSDSSDIDSKGSTQSGGSFSPVPGPPSAVAWHVDGEDTYEAMYKAISNAKYEILIAGWWVCPDLFLLRPGRKLPAHDPSDEKKTNETQLRNLLLLKAQAGVKIHVLIYREVKLALTLNSSYSKRSLLVHPNIRVLRDPIFQIQSLGFWSHHEKIVCVDQSLAFVGGLDLCFGRYDHSGHPLSDPGGSKLQDQTWPGKDYSNPIIKDFVRVNQPYEDLIDRQSQPRMPWHDVHCSVSGPPVQDIAYHFIQRWNFVCSKNDYQLRTGWCICLRSRRFKFLPKCLVPMDFNGWKLRYPSSDTSLQTVPSSAIPLAHTDSCEIEPFEVMAPNPYSSTHSPGFPPHWGKGGGGSHASFTSDVPLHTAGPPLSETLGETEILRAQRGESILQVFHPNAKICNVQVCRSVSMWSAGVPTEASIQEAYVDVISKSKHYIYIENQFFISGVNSNHVVSNRILQALVDRIERAVKANEVFRVYVVMPLLPAFEGNIRSEELTNLHAVMHWQFATISRGKYSLFAALENVTDKPENYVSFFGLRKYGILPNGCVSTEQIYIHSKLMIADDMYAILGSANINDRSMMGDRDSEIALIMEDMQFEDGRMNDQPHRRGVVVSALRLQLFREHLGLADSDDSLLDPASESTWLQIKGVSKQNTKIYENVFDCAPSNNMRAFTSFQNIEISQIYENQRLNVLKVPGRSHVWDKDNLKEGDYAPWTDVNGVPIAEDKVNMDDYVLDNVKDKKKKHLFSMDHDGWLYARNFSIFQEIRTGKTDYKKREKLQHLLTDRLMAQVRRRRWVKKGTMALQMMSRVSSISESDDEEHNRFVSLWRRFQNGEFSRANSLTMQNPPNIASSTSVMSGDASYPNSPMMSSFRRTPLSPSTDSRRDSLALARSGHTRGSTFHGTGKASSLIGAVNDTEAHRDRESVESVSKGLGQSLRKWYSAMDIHDFGGRRSKFSAEYFDRENNTPPIVDEPLLENGRTSLHSIRSGDEDDEEVRASNELGECQIGHVQTAATVAKQDESRARGQLSEIRGHLVEFPLDFLVEEILKPSIMPSDIHI</sequence>
<feature type="region of interest" description="Disordered" evidence="7">
    <location>
        <begin position="678"/>
        <end position="705"/>
    </location>
</feature>
<reference evidence="10" key="3">
    <citation type="submission" date="2015-02" db="UniProtKB">
        <authorList>
            <consortium name="EnsemblProtists"/>
        </authorList>
    </citation>
    <scope>IDENTIFICATION</scope>
    <source>
        <strain evidence="10">DAOM BR144</strain>
    </source>
</reference>
<evidence type="ECO:0000256" key="6">
    <source>
        <dbReference type="ARBA" id="ARBA00023098"/>
    </source>
</evidence>
<dbReference type="OMA" id="YTKRSLM"/>
<keyword evidence="6" id="KW-0443">Lipid metabolism</keyword>